<protein>
    <submittedName>
        <fullName evidence="2">Uncharacterized protein</fullName>
    </submittedName>
</protein>
<dbReference type="EMBL" id="KI925455">
    <property type="protein sequence ID" value="ETW85359.1"/>
    <property type="molecule type" value="Genomic_DNA"/>
</dbReference>
<feature type="transmembrane region" description="Helical" evidence="1">
    <location>
        <begin position="6"/>
        <end position="30"/>
    </location>
</feature>
<gene>
    <name evidence="2" type="ORF">HETIRDRAFT_448481</name>
</gene>
<keyword evidence="1" id="KW-0472">Membrane</keyword>
<dbReference type="GeneID" id="20675863"/>
<name>W4KI45_HETIT</name>
<accession>W4KI45</accession>
<keyword evidence="3" id="KW-1185">Reference proteome</keyword>
<dbReference type="AlphaFoldDB" id="W4KI45"/>
<dbReference type="RefSeq" id="XP_009542224.1">
    <property type="nucleotide sequence ID" value="XM_009543929.1"/>
</dbReference>
<dbReference type="HOGENOM" id="CLU_774010_0_0_1"/>
<keyword evidence="1" id="KW-0812">Transmembrane</keyword>
<dbReference type="KEGG" id="hir:HETIRDRAFT_448481"/>
<evidence type="ECO:0000256" key="1">
    <source>
        <dbReference type="SAM" id="Phobius"/>
    </source>
</evidence>
<organism evidence="2 3">
    <name type="scientific">Heterobasidion irregulare (strain TC 32-1)</name>
    <dbReference type="NCBI Taxonomy" id="747525"/>
    <lineage>
        <taxon>Eukaryota</taxon>
        <taxon>Fungi</taxon>
        <taxon>Dikarya</taxon>
        <taxon>Basidiomycota</taxon>
        <taxon>Agaricomycotina</taxon>
        <taxon>Agaricomycetes</taxon>
        <taxon>Russulales</taxon>
        <taxon>Bondarzewiaceae</taxon>
        <taxon>Heterobasidion</taxon>
        <taxon>Heterobasidion annosum species complex</taxon>
    </lineage>
</organism>
<sequence>MSVAGILLAAKIASVATSLIISGASTALMARKKRNVAFPLELLPKVAGLVVGEFLFDLVLLPELAKDWDAIMTLLNASKEFRRNTLDILCALYGLHAAGAGRTQAVVKYKETKPIFRHLSSVAHDTPAAFGKLSAELFRRPSAPVVKLWLSVLGCIAEENSFFKSSQNSFIAIITGTRVKQMRKEYNLVPKEMRGQVLGLFMRHVNMRHAAWLRLKAVHTAIDRVSLFCKNFSKAGLKSKWENLPFGLGQRIKTRTDLTKRSSAVRALVAHITGIPEHDLPELKLKEVATACILTGLREVLSTLTALESSSGDADLGAKNCQYARNYLAIHFTENEREVYMPGQVKFWDKVLKLVGMA</sequence>
<dbReference type="InParanoid" id="W4KI45"/>
<evidence type="ECO:0000313" key="3">
    <source>
        <dbReference type="Proteomes" id="UP000030671"/>
    </source>
</evidence>
<keyword evidence="1" id="KW-1133">Transmembrane helix</keyword>
<evidence type="ECO:0000313" key="2">
    <source>
        <dbReference type="EMBL" id="ETW85359.1"/>
    </source>
</evidence>
<reference evidence="2 3" key="1">
    <citation type="journal article" date="2012" name="New Phytol.">
        <title>Insight into trade-off between wood decay and parasitism from the genome of a fungal forest pathogen.</title>
        <authorList>
            <person name="Olson A."/>
            <person name="Aerts A."/>
            <person name="Asiegbu F."/>
            <person name="Belbahri L."/>
            <person name="Bouzid O."/>
            <person name="Broberg A."/>
            <person name="Canback B."/>
            <person name="Coutinho P.M."/>
            <person name="Cullen D."/>
            <person name="Dalman K."/>
            <person name="Deflorio G."/>
            <person name="van Diepen L.T."/>
            <person name="Dunand C."/>
            <person name="Duplessis S."/>
            <person name="Durling M."/>
            <person name="Gonthier P."/>
            <person name="Grimwood J."/>
            <person name="Fossdal C.G."/>
            <person name="Hansson D."/>
            <person name="Henrissat B."/>
            <person name="Hietala A."/>
            <person name="Himmelstrand K."/>
            <person name="Hoffmeister D."/>
            <person name="Hogberg N."/>
            <person name="James T.Y."/>
            <person name="Karlsson M."/>
            <person name="Kohler A."/>
            <person name="Kues U."/>
            <person name="Lee Y.H."/>
            <person name="Lin Y.C."/>
            <person name="Lind M."/>
            <person name="Lindquist E."/>
            <person name="Lombard V."/>
            <person name="Lucas S."/>
            <person name="Lunden K."/>
            <person name="Morin E."/>
            <person name="Murat C."/>
            <person name="Park J."/>
            <person name="Raffaello T."/>
            <person name="Rouze P."/>
            <person name="Salamov A."/>
            <person name="Schmutz J."/>
            <person name="Solheim H."/>
            <person name="Stahlberg J."/>
            <person name="Velez H."/>
            <person name="de Vries R.P."/>
            <person name="Wiebenga A."/>
            <person name="Woodward S."/>
            <person name="Yakovlev I."/>
            <person name="Garbelotto M."/>
            <person name="Martin F."/>
            <person name="Grigoriev I.V."/>
            <person name="Stenlid J."/>
        </authorList>
    </citation>
    <scope>NUCLEOTIDE SEQUENCE [LARGE SCALE GENOMIC DNA]</scope>
    <source>
        <strain evidence="2 3">TC 32-1</strain>
    </source>
</reference>
<dbReference type="Proteomes" id="UP000030671">
    <property type="component" value="Unassembled WGS sequence"/>
</dbReference>
<proteinExistence type="predicted"/>